<evidence type="ECO:0000313" key="2">
    <source>
        <dbReference type="EMBL" id="MFC4356122.1"/>
    </source>
</evidence>
<name>A0ABV8UXR4_9BACL</name>
<dbReference type="RefSeq" id="WP_378142673.1">
    <property type="nucleotide sequence ID" value="NZ_JBHSEF010000026.1"/>
</dbReference>
<gene>
    <name evidence="2" type="ORF">ACFO0S_13760</name>
</gene>
<comment type="caution">
    <text evidence="2">The sequence shown here is derived from an EMBL/GenBank/DDBJ whole genome shotgun (WGS) entry which is preliminary data.</text>
</comment>
<dbReference type="EMBL" id="JBHSEF010000026">
    <property type="protein sequence ID" value="MFC4356122.1"/>
    <property type="molecule type" value="Genomic_DNA"/>
</dbReference>
<protein>
    <recommendedName>
        <fullName evidence="4">Transposase</fullName>
    </recommendedName>
</protein>
<keyword evidence="3" id="KW-1185">Reference proteome</keyword>
<proteinExistence type="predicted"/>
<evidence type="ECO:0008006" key="4">
    <source>
        <dbReference type="Google" id="ProtNLM"/>
    </source>
</evidence>
<dbReference type="Proteomes" id="UP001595733">
    <property type="component" value="Unassembled WGS sequence"/>
</dbReference>
<feature type="compositionally biased region" description="Basic and acidic residues" evidence="1">
    <location>
        <begin position="61"/>
        <end position="70"/>
    </location>
</feature>
<reference evidence="3" key="1">
    <citation type="journal article" date="2019" name="Int. J. Syst. Evol. Microbiol.">
        <title>The Global Catalogue of Microorganisms (GCM) 10K type strain sequencing project: providing services to taxonomists for standard genome sequencing and annotation.</title>
        <authorList>
            <consortium name="The Broad Institute Genomics Platform"/>
            <consortium name="The Broad Institute Genome Sequencing Center for Infectious Disease"/>
            <person name="Wu L."/>
            <person name="Ma J."/>
        </authorList>
    </citation>
    <scope>NUCLEOTIDE SEQUENCE [LARGE SCALE GENOMIC DNA]</scope>
    <source>
        <strain evidence="3">CCUG 50353</strain>
    </source>
</reference>
<sequence>MKYREFYPFTQTPSIKKTDNLREWLQVANDLAPLLKQLSPLLQQFSMMASLLQGFSSPVQQERKNTHSRDSTVFTPK</sequence>
<evidence type="ECO:0000313" key="3">
    <source>
        <dbReference type="Proteomes" id="UP001595733"/>
    </source>
</evidence>
<evidence type="ECO:0000256" key="1">
    <source>
        <dbReference type="SAM" id="MobiDB-lite"/>
    </source>
</evidence>
<feature type="region of interest" description="Disordered" evidence="1">
    <location>
        <begin position="57"/>
        <end position="77"/>
    </location>
</feature>
<organism evidence="2 3">
    <name type="scientific">Chryseomicrobium palamuruense</name>
    <dbReference type="NCBI Taxonomy" id="682973"/>
    <lineage>
        <taxon>Bacteria</taxon>
        <taxon>Bacillati</taxon>
        <taxon>Bacillota</taxon>
        <taxon>Bacilli</taxon>
        <taxon>Bacillales</taxon>
        <taxon>Caryophanaceae</taxon>
        <taxon>Chryseomicrobium</taxon>
    </lineage>
</organism>
<accession>A0ABV8UXR4</accession>